<accession>A0A1I2QD21</accession>
<name>A0A1I2QD21_9FIRM</name>
<sequence>MEGYWMDFYIIMGTFAVVGIVSGIFANSIKKAMSKLEYLANGKVTDHHSYIPYD</sequence>
<dbReference type="STRING" id="341036.SAMN05660649_01075"/>
<keyword evidence="1" id="KW-0812">Transmembrane</keyword>
<feature type="transmembrane region" description="Helical" evidence="1">
    <location>
        <begin position="6"/>
        <end position="26"/>
    </location>
</feature>
<evidence type="ECO:0000313" key="2">
    <source>
        <dbReference type="EMBL" id="SFG23511.1"/>
    </source>
</evidence>
<dbReference type="AlphaFoldDB" id="A0A1I2QD21"/>
<evidence type="ECO:0000313" key="3">
    <source>
        <dbReference type="Proteomes" id="UP000199337"/>
    </source>
</evidence>
<proteinExistence type="predicted"/>
<keyword evidence="1" id="KW-0472">Membrane</keyword>
<evidence type="ECO:0000256" key="1">
    <source>
        <dbReference type="SAM" id="Phobius"/>
    </source>
</evidence>
<reference evidence="3" key="1">
    <citation type="submission" date="2016-10" db="EMBL/GenBank/DDBJ databases">
        <authorList>
            <person name="Varghese N."/>
            <person name="Submissions S."/>
        </authorList>
    </citation>
    <scope>NUCLEOTIDE SEQUENCE [LARGE SCALE GENOMIC DNA]</scope>
    <source>
        <strain evidence="3">DSM 17038</strain>
    </source>
</reference>
<keyword evidence="3" id="KW-1185">Reference proteome</keyword>
<keyword evidence="1" id="KW-1133">Transmembrane helix</keyword>
<organism evidence="2 3">
    <name type="scientific">Desulfotruncus arcticus DSM 17038</name>
    <dbReference type="NCBI Taxonomy" id="1121424"/>
    <lineage>
        <taxon>Bacteria</taxon>
        <taxon>Bacillati</taxon>
        <taxon>Bacillota</taxon>
        <taxon>Clostridia</taxon>
        <taxon>Eubacteriales</taxon>
        <taxon>Desulfallaceae</taxon>
        <taxon>Desulfotruncus</taxon>
    </lineage>
</organism>
<dbReference type="Proteomes" id="UP000199337">
    <property type="component" value="Unassembled WGS sequence"/>
</dbReference>
<protein>
    <submittedName>
        <fullName evidence="2">Uncharacterized protein</fullName>
    </submittedName>
</protein>
<dbReference type="RefSeq" id="WP_165613390.1">
    <property type="nucleotide sequence ID" value="NZ_FOOX01000003.1"/>
</dbReference>
<dbReference type="EMBL" id="FOOX01000003">
    <property type="protein sequence ID" value="SFG23511.1"/>
    <property type="molecule type" value="Genomic_DNA"/>
</dbReference>
<gene>
    <name evidence="2" type="ORF">SAMN05660649_01075</name>
</gene>